<reference evidence="5" key="1">
    <citation type="submission" date="2021-10" db="EMBL/GenBank/DDBJ databases">
        <authorList>
            <person name="Piombo E."/>
        </authorList>
    </citation>
    <scope>NUCLEOTIDE SEQUENCE</scope>
</reference>
<dbReference type="AlphaFoldDB" id="A0A9N9YAB0"/>
<comment type="caution">
    <text evidence="5">The sequence shown here is derived from an EMBL/GenBank/DDBJ whole genome shotgun (WGS) entry which is preliminary data.</text>
</comment>
<dbReference type="PRINTS" id="PR00412">
    <property type="entry name" value="EPOXHYDRLASE"/>
</dbReference>
<keyword evidence="1" id="KW-0378">Hydrolase</keyword>
<dbReference type="InterPro" id="IPR000639">
    <property type="entry name" value="Epox_hydrolase-like"/>
</dbReference>
<dbReference type="PANTHER" id="PTHR43329">
    <property type="entry name" value="EPOXIDE HYDROLASE"/>
    <property type="match status" value="1"/>
</dbReference>
<protein>
    <recommendedName>
        <fullName evidence="4">AB hydrolase-1 domain-containing protein</fullName>
    </recommendedName>
</protein>
<dbReference type="InterPro" id="IPR000073">
    <property type="entry name" value="AB_hydrolase_1"/>
</dbReference>
<dbReference type="Gene3D" id="3.40.50.1820">
    <property type="entry name" value="alpha/beta hydrolase"/>
    <property type="match status" value="1"/>
</dbReference>
<comment type="similarity">
    <text evidence="2">Belongs to the AB hydrolase superfamily. Epoxide hydrolase family.</text>
</comment>
<feature type="signal peptide" evidence="3">
    <location>
        <begin position="1"/>
        <end position="21"/>
    </location>
</feature>
<evidence type="ECO:0000313" key="5">
    <source>
        <dbReference type="EMBL" id="CAG9997115.1"/>
    </source>
</evidence>
<feature type="chain" id="PRO_5040408675" description="AB hydrolase-1 domain-containing protein" evidence="3">
    <location>
        <begin position="22"/>
        <end position="346"/>
    </location>
</feature>
<gene>
    <name evidence="5" type="ORF">CBYS24578_00018568</name>
</gene>
<dbReference type="Pfam" id="PF00561">
    <property type="entry name" value="Abhydrolase_1"/>
    <property type="match status" value="1"/>
</dbReference>
<evidence type="ECO:0000256" key="2">
    <source>
        <dbReference type="ARBA" id="ARBA00038334"/>
    </source>
</evidence>
<accession>A0A9N9YAB0</accession>
<feature type="domain" description="AB hydrolase-1" evidence="4">
    <location>
        <begin position="51"/>
        <end position="331"/>
    </location>
</feature>
<dbReference type="OrthoDB" id="284184at2759"/>
<sequence>MIPIALHLLTATALLGSLAVASLQTKSLTTRDGSTYVYDYIPATGEANNTTVLLLHGYPSSRHDWRHQVTDLSTAGYGVLAPDCLGYGDSDMPLEVEAYNLKRLGGHLMEILDNENLQTVVGVGHDWGTNLLSRTSVWHPDRFEKLAFLSLGYSAPGVFADIDLLNAMSLSQLGYMQFGYFYFFNSYNAADLAASKLESFFSLAFPIDNSKWAENLAGLGTARAWLEANTTTTLPNYLTEQDKETWMKAYSRKGAVQASMNYYKALLRGVQAKDESCLTDEHRTIKVPVLTIGGTQDTVTRADQIRAQTEPWTAAGYTEKTVNAGHWMMYEDREGVSSALLEFLKA</sequence>
<dbReference type="Proteomes" id="UP000754883">
    <property type="component" value="Unassembled WGS sequence"/>
</dbReference>
<dbReference type="SUPFAM" id="SSF53474">
    <property type="entry name" value="alpha/beta-Hydrolases"/>
    <property type="match status" value="1"/>
</dbReference>
<name>A0A9N9YAB0_9HYPO</name>
<dbReference type="GO" id="GO:0016787">
    <property type="term" value="F:hydrolase activity"/>
    <property type="evidence" value="ECO:0007669"/>
    <property type="project" value="UniProtKB-KW"/>
</dbReference>
<keyword evidence="3" id="KW-0732">Signal</keyword>
<evidence type="ECO:0000259" key="4">
    <source>
        <dbReference type="Pfam" id="PF00561"/>
    </source>
</evidence>
<proteinExistence type="inferred from homology"/>
<dbReference type="InterPro" id="IPR029058">
    <property type="entry name" value="AB_hydrolase_fold"/>
</dbReference>
<organism evidence="5 6">
    <name type="scientific">Clonostachys byssicola</name>
    <dbReference type="NCBI Taxonomy" id="160290"/>
    <lineage>
        <taxon>Eukaryota</taxon>
        <taxon>Fungi</taxon>
        <taxon>Dikarya</taxon>
        <taxon>Ascomycota</taxon>
        <taxon>Pezizomycotina</taxon>
        <taxon>Sordariomycetes</taxon>
        <taxon>Hypocreomycetidae</taxon>
        <taxon>Hypocreales</taxon>
        <taxon>Bionectriaceae</taxon>
        <taxon>Clonostachys</taxon>
    </lineage>
</organism>
<keyword evidence="6" id="KW-1185">Reference proteome</keyword>
<evidence type="ECO:0000256" key="1">
    <source>
        <dbReference type="ARBA" id="ARBA00022801"/>
    </source>
</evidence>
<evidence type="ECO:0000313" key="6">
    <source>
        <dbReference type="Proteomes" id="UP000754883"/>
    </source>
</evidence>
<evidence type="ECO:0000256" key="3">
    <source>
        <dbReference type="SAM" id="SignalP"/>
    </source>
</evidence>
<dbReference type="EMBL" id="CABFNO020001544">
    <property type="protein sequence ID" value="CAG9997115.1"/>
    <property type="molecule type" value="Genomic_DNA"/>
</dbReference>